<evidence type="ECO:0000313" key="3">
    <source>
        <dbReference type="Proteomes" id="UP000763557"/>
    </source>
</evidence>
<gene>
    <name evidence="2" type="ORF">GC106_55160</name>
</gene>
<dbReference type="SMART" id="SM00530">
    <property type="entry name" value="HTH_XRE"/>
    <property type="match status" value="1"/>
</dbReference>
<dbReference type="RefSeq" id="WP_173137230.1">
    <property type="nucleotide sequence ID" value="NZ_CBCSGW010000018.1"/>
</dbReference>
<evidence type="ECO:0000259" key="1">
    <source>
        <dbReference type="PROSITE" id="PS50943"/>
    </source>
</evidence>
<dbReference type="InterPro" id="IPR001387">
    <property type="entry name" value="Cro/C1-type_HTH"/>
</dbReference>
<keyword evidence="3" id="KW-1185">Reference proteome</keyword>
<dbReference type="InterPro" id="IPR010982">
    <property type="entry name" value="Lambda_DNA-bd_dom_sf"/>
</dbReference>
<dbReference type="Gene3D" id="1.10.260.40">
    <property type="entry name" value="lambda repressor-like DNA-binding domains"/>
    <property type="match status" value="1"/>
</dbReference>
<dbReference type="SUPFAM" id="SSF47413">
    <property type="entry name" value="lambda repressor-like DNA-binding domains"/>
    <property type="match status" value="1"/>
</dbReference>
<evidence type="ECO:0000313" key="2">
    <source>
        <dbReference type="EMBL" id="NRN68273.1"/>
    </source>
</evidence>
<dbReference type="InterPro" id="IPR043917">
    <property type="entry name" value="DUF5753"/>
</dbReference>
<dbReference type="Pfam" id="PF19054">
    <property type="entry name" value="DUF5753"/>
    <property type="match status" value="1"/>
</dbReference>
<accession>A0ABX2FA77</accession>
<dbReference type="Proteomes" id="UP000763557">
    <property type="component" value="Unassembled WGS sequence"/>
</dbReference>
<dbReference type="CDD" id="cd00093">
    <property type="entry name" value="HTH_XRE"/>
    <property type="match status" value="1"/>
</dbReference>
<dbReference type="Pfam" id="PF13560">
    <property type="entry name" value="HTH_31"/>
    <property type="match status" value="1"/>
</dbReference>
<sequence>MPTARLSQDDRRRIGAELRELRDLAGRTLEDAAARLGCSPAKVSRIETGQVAVRPLDLRELLDMYEVSGARRTALLSVGQHGRQRWWKEYADLIYGGYDLYIGYEDEATEIWEYQPQWIPGLLQTHAYAQALGEAFGRPAEVAARWADLRQARQAMLLRENPPAVSVVVDDSALLRASAPGVMRDQLRQLVAAGGNPHVSVQVLPASAGMHPGQAGGFIVLGFADPNDPRVAYTNNLTEGHLIREPEHVAEYVSVFGRLRELALTPAESLDFIRRIV</sequence>
<organism evidence="2 3">
    <name type="scientific">Kibdelosporangium persicum</name>
    <dbReference type="NCBI Taxonomy" id="2698649"/>
    <lineage>
        <taxon>Bacteria</taxon>
        <taxon>Bacillati</taxon>
        <taxon>Actinomycetota</taxon>
        <taxon>Actinomycetes</taxon>
        <taxon>Pseudonocardiales</taxon>
        <taxon>Pseudonocardiaceae</taxon>
        <taxon>Kibdelosporangium</taxon>
    </lineage>
</organism>
<reference evidence="2 3" key="1">
    <citation type="submission" date="2020-01" db="EMBL/GenBank/DDBJ databases">
        <title>Kibdelosporangium persica a novel Actinomycetes from a hot desert in Iran.</title>
        <authorList>
            <person name="Safaei N."/>
            <person name="Zaburannyi N."/>
            <person name="Mueller R."/>
            <person name="Wink J."/>
        </authorList>
    </citation>
    <scope>NUCLEOTIDE SEQUENCE [LARGE SCALE GENOMIC DNA]</scope>
    <source>
        <strain evidence="2 3">4NS15</strain>
    </source>
</reference>
<protein>
    <submittedName>
        <fullName evidence="2">DNA binding protein with helix-turn-helix domain</fullName>
    </submittedName>
</protein>
<name>A0ABX2FA77_9PSEU</name>
<dbReference type="PROSITE" id="PS50943">
    <property type="entry name" value="HTH_CROC1"/>
    <property type="match status" value="1"/>
</dbReference>
<comment type="caution">
    <text evidence="2">The sequence shown here is derived from an EMBL/GenBank/DDBJ whole genome shotgun (WGS) entry which is preliminary data.</text>
</comment>
<feature type="domain" description="HTH cro/C1-type" evidence="1">
    <location>
        <begin position="18"/>
        <end position="72"/>
    </location>
</feature>
<proteinExistence type="predicted"/>
<dbReference type="EMBL" id="JAAATY010000019">
    <property type="protein sequence ID" value="NRN68273.1"/>
    <property type="molecule type" value="Genomic_DNA"/>
</dbReference>